<proteinExistence type="predicted"/>
<protein>
    <submittedName>
        <fullName evidence="2">Redox2 protein</fullName>
    </submittedName>
</protein>
<evidence type="ECO:0000313" key="2">
    <source>
        <dbReference type="EMBL" id="CAE7485182.1"/>
    </source>
</evidence>
<dbReference type="InterPro" id="IPR036812">
    <property type="entry name" value="NAD(P)_OxRdtase_dom_sf"/>
</dbReference>
<dbReference type="Gene3D" id="2.60.120.620">
    <property type="entry name" value="q2cbj1_9rhob like domain"/>
    <property type="match status" value="1"/>
</dbReference>
<organism evidence="2 3">
    <name type="scientific">Symbiodinium natans</name>
    <dbReference type="NCBI Taxonomy" id="878477"/>
    <lineage>
        <taxon>Eukaryota</taxon>
        <taxon>Sar</taxon>
        <taxon>Alveolata</taxon>
        <taxon>Dinophyceae</taxon>
        <taxon>Suessiales</taxon>
        <taxon>Symbiodiniaceae</taxon>
        <taxon>Symbiodinium</taxon>
    </lineage>
</organism>
<dbReference type="GO" id="GO:0016491">
    <property type="term" value="F:oxidoreductase activity"/>
    <property type="evidence" value="ECO:0007669"/>
    <property type="project" value="InterPro"/>
</dbReference>
<comment type="caution">
    <text evidence="2">The sequence shown here is derived from an EMBL/GenBank/DDBJ whole genome shotgun (WGS) entry which is preliminary data.</text>
</comment>
<dbReference type="SUPFAM" id="SSF51197">
    <property type="entry name" value="Clavaminate synthase-like"/>
    <property type="match status" value="1"/>
</dbReference>
<dbReference type="InterPro" id="IPR018170">
    <property type="entry name" value="Aldo/ket_reductase_CS"/>
</dbReference>
<dbReference type="PANTHER" id="PTHR43827:SF8">
    <property type="entry name" value="ALDO_KETO REDUCTASE FAMILY PROTEIN"/>
    <property type="match status" value="1"/>
</dbReference>
<dbReference type="PROSITE" id="PS00062">
    <property type="entry name" value="ALDOKETO_REDUCTASE_2"/>
    <property type="match status" value="1"/>
</dbReference>
<dbReference type="InterPro" id="IPR023210">
    <property type="entry name" value="NADP_OxRdtase_dom"/>
</dbReference>
<dbReference type="SUPFAM" id="SSF51430">
    <property type="entry name" value="NAD(P)-linked oxidoreductase"/>
    <property type="match status" value="1"/>
</dbReference>
<dbReference type="PRINTS" id="PR00069">
    <property type="entry name" value="ALDKETRDTASE"/>
</dbReference>
<dbReference type="PANTHER" id="PTHR43827">
    <property type="entry name" value="2,5-DIKETO-D-GLUCONIC ACID REDUCTASE"/>
    <property type="match status" value="1"/>
</dbReference>
<dbReference type="InterPro" id="IPR008775">
    <property type="entry name" value="Phytyl_CoA_dOase-like"/>
</dbReference>
<dbReference type="InterPro" id="IPR020471">
    <property type="entry name" value="AKR"/>
</dbReference>
<evidence type="ECO:0000259" key="1">
    <source>
        <dbReference type="Pfam" id="PF00248"/>
    </source>
</evidence>
<dbReference type="Proteomes" id="UP000604046">
    <property type="component" value="Unassembled WGS sequence"/>
</dbReference>
<feature type="domain" description="NADP-dependent oxidoreductase" evidence="1">
    <location>
        <begin position="329"/>
        <end position="602"/>
    </location>
</feature>
<name>A0A812SKE9_9DINO</name>
<keyword evidence="3" id="KW-1185">Reference proteome</keyword>
<dbReference type="EMBL" id="CAJNDS010002459">
    <property type="protein sequence ID" value="CAE7485182.1"/>
    <property type="molecule type" value="Genomic_DNA"/>
</dbReference>
<dbReference type="Gene3D" id="3.20.20.100">
    <property type="entry name" value="NADP-dependent oxidoreductase domain"/>
    <property type="match status" value="1"/>
</dbReference>
<accession>A0A812SKE9</accession>
<dbReference type="Pfam" id="PF05721">
    <property type="entry name" value="PhyH"/>
    <property type="match status" value="1"/>
</dbReference>
<gene>
    <name evidence="2" type="primary">Redox2</name>
    <name evidence="2" type="ORF">SNAT2548_LOCUS27220</name>
</gene>
<dbReference type="CDD" id="cd19071">
    <property type="entry name" value="AKR_AKR1-5-like"/>
    <property type="match status" value="1"/>
</dbReference>
<reference evidence="2" key="1">
    <citation type="submission" date="2021-02" db="EMBL/GenBank/DDBJ databases">
        <authorList>
            <person name="Dougan E. K."/>
            <person name="Rhodes N."/>
            <person name="Thang M."/>
            <person name="Chan C."/>
        </authorList>
    </citation>
    <scope>NUCLEOTIDE SEQUENCE</scope>
</reference>
<sequence>MDFVRVLAEQGDMLQFFEETQNHTKSNLVDAWCCVVSDLPDVGVGPLPGSRLSELAQRFHFIERQVEADTKSRKHTEDSTVENLWLDAWVSDWMREFSQFTERATVGIVSVEAFRNIQPDAAASSMAASQLFGFILAGGILDWRGIVLQGWSSTCADLVEENLADFWLASGPPLSDGNAEDCSQQGGFLHTVSVDCGDDVYNFFMDYMLYQIGELSDTDAETCQRGLAIRWKNLQDGFRICVPPSCYPPDATHAASLLILSFGHGLLPGALLKEAAVRLLFILSADTGARGDIQKCFAFEDAQDVQAQTLDLNSGFPMPMLAFGTAGMAKTRETVEEAVRVGFRAIDTATNPSDGDGFNYDQEAVGQALMGLPVDRSSLFITSKVHPAELGFSKTLMAVERALSVLGDGAKGYIDLFLIHFPTCDLDFCPKGGPLRPLGTFEDSWRALEEAVRRGWVRSIGVSNFDTQQLQRLLSMSTIAPAVVGVWADVFHPVPRSLRVLCQQHRIHIQVYGTLGYEWSQGRGLTGKLASKHSSPLLVHPTLREISSSRSWPVADAAIKFFLQQGVAVIVSSSRRERMLELYRSQDERRLSGEEMEQLKDLEGFLGSSLKVDARPDFYAGMSGFDTSDLHTLTTQFLDIEWDCDAARSDFSKYGVVHLQSVLPEIVLKSAQRACQKIVLDHGGGNWESRDEFPPVLCDWTKSEYNADINIDNVHTTELSYLFPAVVSVQEIAKCILRTEEPLIFYILVRGKAQGCNASSIPWHQDTAYNLYRATEAEAYDVQAEADIEAFGNHTAVLHIPLTTETSEKGALMYALGSHQDGLGPHFWMRRWLLGIPLPPYEFHAEHSAVKTMETQPGDALVHSTLVHHGTCPNTGTEVRWHLEMGVQHPDYPYRDSEHRIPFPPDYSTVSLANFLRELSLHAGFLR</sequence>
<evidence type="ECO:0000313" key="3">
    <source>
        <dbReference type="Proteomes" id="UP000604046"/>
    </source>
</evidence>
<dbReference type="AlphaFoldDB" id="A0A812SKE9"/>
<dbReference type="OrthoDB" id="416253at2759"/>
<dbReference type="Pfam" id="PF00248">
    <property type="entry name" value="Aldo_ket_red"/>
    <property type="match status" value="1"/>
</dbReference>